<dbReference type="Proteomes" id="UP001056766">
    <property type="component" value="Unassembled WGS sequence"/>
</dbReference>
<dbReference type="InterPro" id="IPR016181">
    <property type="entry name" value="Acyl_CoA_acyltransferase"/>
</dbReference>
<evidence type="ECO:0000256" key="1">
    <source>
        <dbReference type="ARBA" id="ARBA00022679"/>
    </source>
</evidence>
<name>A0A9E4ZF93_9EURY</name>
<protein>
    <submittedName>
        <fullName evidence="4">N-acetyltransferase</fullName>
    </submittedName>
</protein>
<evidence type="ECO:0000256" key="2">
    <source>
        <dbReference type="ARBA" id="ARBA00023315"/>
    </source>
</evidence>
<dbReference type="CDD" id="cd04301">
    <property type="entry name" value="NAT_SF"/>
    <property type="match status" value="1"/>
</dbReference>
<evidence type="ECO:0000313" key="4">
    <source>
        <dbReference type="EMBL" id="MCM1986805.1"/>
    </source>
</evidence>
<feature type="domain" description="N-acetyltransferase" evidence="3">
    <location>
        <begin position="1"/>
        <end position="150"/>
    </location>
</feature>
<comment type="caution">
    <text evidence="4">The sequence shown here is derived from an EMBL/GenBank/DDBJ whole genome shotgun (WGS) entry which is preliminary data.</text>
</comment>
<organism evidence="4 5">
    <name type="scientific">Methanococcoides seepicolus</name>
    <dbReference type="NCBI Taxonomy" id="2828780"/>
    <lineage>
        <taxon>Archaea</taxon>
        <taxon>Methanobacteriati</taxon>
        <taxon>Methanobacteriota</taxon>
        <taxon>Stenosarchaea group</taxon>
        <taxon>Methanomicrobia</taxon>
        <taxon>Methanosarcinales</taxon>
        <taxon>Methanosarcinaceae</taxon>
        <taxon>Methanococcoides</taxon>
    </lineage>
</organism>
<evidence type="ECO:0000313" key="5">
    <source>
        <dbReference type="Proteomes" id="UP001056766"/>
    </source>
</evidence>
<reference evidence="4" key="1">
    <citation type="journal article" date="2021" name="mSystems">
        <title>Bacteria and Archaea Synergistically Convert Glycine Betaine to Biogenic Methane in the Formosa Cold Seep of the South China Sea.</title>
        <authorList>
            <person name="Li L."/>
            <person name="Zhang W."/>
            <person name="Zhang S."/>
            <person name="Song L."/>
            <person name="Sun Q."/>
            <person name="Zhang H."/>
            <person name="Xiang H."/>
            <person name="Dong X."/>
        </authorList>
    </citation>
    <scope>NUCLEOTIDE SEQUENCE</scope>
    <source>
        <strain evidence="4">LLY</strain>
    </source>
</reference>
<dbReference type="SUPFAM" id="SSF55729">
    <property type="entry name" value="Acyl-CoA N-acyltransferases (Nat)"/>
    <property type="match status" value="1"/>
</dbReference>
<dbReference type="InterPro" id="IPR000182">
    <property type="entry name" value="GNAT_dom"/>
</dbReference>
<dbReference type="RefSeq" id="WP_250868158.1">
    <property type="nucleotide sequence ID" value="NZ_JAGSOI010000024.1"/>
</dbReference>
<dbReference type="EMBL" id="JAGSOI010000024">
    <property type="protein sequence ID" value="MCM1986805.1"/>
    <property type="molecule type" value="Genomic_DNA"/>
</dbReference>
<keyword evidence="5" id="KW-1185">Reference proteome</keyword>
<dbReference type="GO" id="GO:0005737">
    <property type="term" value="C:cytoplasm"/>
    <property type="evidence" value="ECO:0007669"/>
    <property type="project" value="InterPro"/>
</dbReference>
<dbReference type="Pfam" id="PF00583">
    <property type="entry name" value="Acetyltransf_1"/>
    <property type="match status" value="1"/>
</dbReference>
<dbReference type="PANTHER" id="PTHR30602:SF12">
    <property type="entry name" value="AMINO-ACID ACETYLTRANSFERASE NAGS1, CHLOROPLASTIC-RELATED"/>
    <property type="match status" value="1"/>
</dbReference>
<dbReference type="Gene3D" id="3.40.630.30">
    <property type="match status" value="1"/>
</dbReference>
<sequence length="150" mass="16926">MIRKATLNDVDAIKSIINFYAKQELMLHRSVSELYESIRNFYVCEIDGDVVGCCGLQVLWVDLAEILSFAILPEYRGKCIGTQLLDACLDDAHELGVTSVFTLTYAPVFFEKNNFKLVDKATLPHKIWSGCIKCHKFPDCDEIALSLELS</sequence>
<keyword evidence="1" id="KW-0808">Transferase</keyword>
<dbReference type="AlphaFoldDB" id="A0A9E4ZF93"/>
<gene>
    <name evidence="4" type="ORF">KDK67_07315</name>
</gene>
<dbReference type="NCBIfam" id="NF005840">
    <property type="entry name" value="PRK07757.1"/>
    <property type="match status" value="1"/>
</dbReference>
<dbReference type="InterPro" id="IPR010167">
    <property type="entry name" value="NH2A_AcTrfase"/>
</dbReference>
<dbReference type="PROSITE" id="PS51186">
    <property type="entry name" value="GNAT"/>
    <property type="match status" value="1"/>
</dbReference>
<accession>A0A9E4ZF93</accession>
<proteinExistence type="predicted"/>
<reference evidence="4" key="2">
    <citation type="submission" date="2021-04" db="EMBL/GenBank/DDBJ databases">
        <authorList>
            <person name="Dong X."/>
        </authorList>
    </citation>
    <scope>NUCLEOTIDE SEQUENCE</scope>
    <source>
        <strain evidence="4">LLY</strain>
    </source>
</reference>
<dbReference type="GO" id="GO:0006526">
    <property type="term" value="P:L-arginine biosynthetic process"/>
    <property type="evidence" value="ECO:0007669"/>
    <property type="project" value="InterPro"/>
</dbReference>
<keyword evidence="2" id="KW-0012">Acyltransferase</keyword>
<dbReference type="GO" id="GO:0004042">
    <property type="term" value="F:L-glutamate N-acetyltransferase activity"/>
    <property type="evidence" value="ECO:0007669"/>
    <property type="project" value="InterPro"/>
</dbReference>
<dbReference type="PANTHER" id="PTHR30602">
    <property type="entry name" value="AMINO-ACID ACETYLTRANSFERASE"/>
    <property type="match status" value="1"/>
</dbReference>
<evidence type="ECO:0000259" key="3">
    <source>
        <dbReference type="PROSITE" id="PS51186"/>
    </source>
</evidence>